<dbReference type="EMBL" id="CP050321">
    <property type="protein sequence ID" value="QIR28946.1"/>
    <property type="molecule type" value="Genomic_DNA"/>
</dbReference>
<dbReference type="Proteomes" id="UP000503580">
    <property type="component" value="Chromosome"/>
</dbReference>
<reference evidence="7 8" key="1">
    <citation type="submission" date="2020-02" db="EMBL/GenBank/DDBJ databases">
        <title>Whole genome PO2S7.</title>
        <authorList>
            <person name="Singha K.M."/>
        </authorList>
    </citation>
    <scope>NUCLEOTIDE SEQUENCE [LARGE SCALE GENOMIC DNA]</scope>
    <source>
        <strain evidence="7 8">PO2S7</strain>
    </source>
</reference>
<evidence type="ECO:0000256" key="2">
    <source>
        <dbReference type="ARBA" id="ARBA00006671"/>
    </source>
</evidence>
<gene>
    <name evidence="7" type="ORF">GY169_19995</name>
</gene>
<dbReference type="PANTHER" id="PTHR33420">
    <property type="entry name" value="FIMBRIAL SUBUNIT ELFA-RELATED"/>
    <property type="match status" value="1"/>
</dbReference>
<comment type="subcellular location">
    <subcellularLocation>
        <location evidence="1">Fimbrium</location>
    </subcellularLocation>
</comment>
<feature type="signal peptide" evidence="5">
    <location>
        <begin position="1"/>
        <end position="23"/>
    </location>
</feature>
<evidence type="ECO:0000256" key="1">
    <source>
        <dbReference type="ARBA" id="ARBA00004561"/>
    </source>
</evidence>
<accession>A0A6G9RPT7</accession>
<proteinExistence type="inferred from homology"/>
<comment type="similarity">
    <text evidence="2">Belongs to the fimbrial protein family.</text>
</comment>
<feature type="chain" id="PRO_5026283924" evidence="5">
    <location>
        <begin position="24"/>
        <end position="184"/>
    </location>
</feature>
<evidence type="ECO:0000256" key="4">
    <source>
        <dbReference type="ARBA" id="ARBA00023263"/>
    </source>
</evidence>
<dbReference type="PANTHER" id="PTHR33420:SF3">
    <property type="entry name" value="FIMBRIAL SUBUNIT ELFA"/>
    <property type="match status" value="1"/>
</dbReference>
<dbReference type="SUPFAM" id="SSF49401">
    <property type="entry name" value="Bacterial adhesins"/>
    <property type="match status" value="1"/>
</dbReference>
<feature type="domain" description="Fimbrial-type adhesion" evidence="6">
    <location>
        <begin position="39"/>
        <end position="183"/>
    </location>
</feature>
<dbReference type="InterPro" id="IPR008966">
    <property type="entry name" value="Adhesion_dom_sf"/>
</dbReference>
<dbReference type="KEGG" id="kgn:GY169_19995"/>
<organism evidence="7 8">
    <name type="scientific">Kluyvera genomosp. 3</name>
    <dbReference type="NCBI Taxonomy" id="2774055"/>
    <lineage>
        <taxon>Bacteria</taxon>
        <taxon>Pseudomonadati</taxon>
        <taxon>Pseudomonadota</taxon>
        <taxon>Gammaproteobacteria</taxon>
        <taxon>Enterobacterales</taxon>
        <taxon>Enterobacteriaceae</taxon>
        <taxon>Kluyvera</taxon>
    </lineage>
</organism>
<protein>
    <submittedName>
        <fullName evidence="7">Fimbrial protein BcfA</fullName>
    </submittedName>
</protein>
<dbReference type="InterPro" id="IPR000259">
    <property type="entry name" value="Adhesion_dom_fimbrial"/>
</dbReference>
<dbReference type="GO" id="GO:0009289">
    <property type="term" value="C:pilus"/>
    <property type="evidence" value="ECO:0007669"/>
    <property type="project" value="UniProtKB-SubCell"/>
</dbReference>
<name>A0A6G9RPT7_9ENTR</name>
<dbReference type="RefSeq" id="WP_167576873.1">
    <property type="nucleotide sequence ID" value="NZ_CP050321.1"/>
</dbReference>
<dbReference type="InterPro" id="IPR036937">
    <property type="entry name" value="Adhesion_dom_fimbrial_sf"/>
</dbReference>
<keyword evidence="4" id="KW-0281">Fimbrium</keyword>
<keyword evidence="8" id="KW-1185">Reference proteome</keyword>
<evidence type="ECO:0000256" key="5">
    <source>
        <dbReference type="SAM" id="SignalP"/>
    </source>
</evidence>
<dbReference type="NCBIfam" id="NF011734">
    <property type="entry name" value="PRK15187.1"/>
    <property type="match status" value="1"/>
</dbReference>
<dbReference type="InterPro" id="IPR050263">
    <property type="entry name" value="Bact_Fimbrial_Adh_Pro"/>
</dbReference>
<dbReference type="GO" id="GO:0043709">
    <property type="term" value="P:cell adhesion involved in single-species biofilm formation"/>
    <property type="evidence" value="ECO:0007669"/>
    <property type="project" value="TreeGrafter"/>
</dbReference>
<dbReference type="AlphaFoldDB" id="A0A6G9RPT7"/>
<evidence type="ECO:0000313" key="7">
    <source>
        <dbReference type="EMBL" id="QIR28946.1"/>
    </source>
</evidence>
<evidence type="ECO:0000259" key="6">
    <source>
        <dbReference type="Pfam" id="PF00419"/>
    </source>
</evidence>
<dbReference type="Pfam" id="PF00419">
    <property type="entry name" value="Fimbrial"/>
    <property type="match status" value="1"/>
</dbReference>
<evidence type="ECO:0000256" key="3">
    <source>
        <dbReference type="ARBA" id="ARBA00022729"/>
    </source>
</evidence>
<dbReference type="Gene3D" id="2.60.40.1090">
    <property type="entry name" value="Fimbrial-type adhesion domain"/>
    <property type="match status" value="1"/>
</dbReference>
<keyword evidence="3 5" id="KW-0732">Signal</keyword>
<sequence length="184" mass="18572">MKKHLFAMAAIAIAMGGTMSASAAQLTDTNTAVSGGTVNFIGQVVDAACSVSADSINQTVQLSQVRAAKLTTAGMVANQKENFTIKLEDCDTSVKQNAAVIFNGQQDANLAGTLANTAGAGSATNVALQLYGPDGQVLNVGDTSSSVVLNNGENVIPLSVDYIATGEATAGNVSATATFSMVYS</sequence>
<evidence type="ECO:0000313" key="8">
    <source>
        <dbReference type="Proteomes" id="UP000503580"/>
    </source>
</evidence>